<accession>A0A9W7MR47</accession>
<protein>
    <submittedName>
        <fullName evidence="8">POLLEN DEFECTIVE IN GUIDANCE 1</fullName>
    </submittedName>
</protein>
<feature type="compositionally biased region" description="Low complexity" evidence="6">
    <location>
        <begin position="33"/>
        <end position="48"/>
    </location>
</feature>
<comment type="similarity">
    <text evidence="2">Belongs to the TAPT1 family.</text>
</comment>
<proteinExistence type="inferred from homology"/>
<dbReference type="AlphaFoldDB" id="A0A9W7MR47"/>
<evidence type="ECO:0000256" key="3">
    <source>
        <dbReference type="ARBA" id="ARBA00022692"/>
    </source>
</evidence>
<name>A0A9W7MR47_HIBTR</name>
<dbReference type="GO" id="GO:0005789">
    <property type="term" value="C:endoplasmic reticulum membrane"/>
    <property type="evidence" value="ECO:0007669"/>
    <property type="project" value="TreeGrafter"/>
</dbReference>
<feature type="region of interest" description="Disordered" evidence="6">
    <location>
        <begin position="1"/>
        <end position="100"/>
    </location>
</feature>
<dbReference type="PANTHER" id="PTHR13317:SF4">
    <property type="entry name" value="TRANSMEMBRANE ANTERIOR POSTERIOR TRANSFORMATION PROTEIN 1 HOMOLOG"/>
    <property type="match status" value="1"/>
</dbReference>
<feature type="compositionally biased region" description="Polar residues" evidence="6">
    <location>
        <begin position="86"/>
        <end position="100"/>
    </location>
</feature>
<evidence type="ECO:0000256" key="5">
    <source>
        <dbReference type="ARBA" id="ARBA00023136"/>
    </source>
</evidence>
<organism evidence="8 9">
    <name type="scientific">Hibiscus trionum</name>
    <name type="common">Flower of an hour</name>
    <dbReference type="NCBI Taxonomy" id="183268"/>
    <lineage>
        <taxon>Eukaryota</taxon>
        <taxon>Viridiplantae</taxon>
        <taxon>Streptophyta</taxon>
        <taxon>Embryophyta</taxon>
        <taxon>Tracheophyta</taxon>
        <taxon>Spermatophyta</taxon>
        <taxon>Magnoliopsida</taxon>
        <taxon>eudicotyledons</taxon>
        <taxon>Gunneridae</taxon>
        <taxon>Pentapetalae</taxon>
        <taxon>rosids</taxon>
        <taxon>malvids</taxon>
        <taxon>Malvales</taxon>
        <taxon>Malvaceae</taxon>
        <taxon>Malvoideae</taxon>
        <taxon>Hibiscus</taxon>
    </lineage>
</organism>
<keyword evidence="4 7" id="KW-1133">Transmembrane helix</keyword>
<dbReference type="Proteomes" id="UP001165190">
    <property type="component" value="Unassembled WGS sequence"/>
</dbReference>
<evidence type="ECO:0000313" key="8">
    <source>
        <dbReference type="EMBL" id="GMJ09627.1"/>
    </source>
</evidence>
<dbReference type="EMBL" id="BSYR01000056">
    <property type="protein sequence ID" value="GMJ09627.1"/>
    <property type="molecule type" value="Genomic_DNA"/>
</dbReference>
<evidence type="ECO:0000313" key="9">
    <source>
        <dbReference type="Proteomes" id="UP001165190"/>
    </source>
</evidence>
<evidence type="ECO:0000256" key="4">
    <source>
        <dbReference type="ARBA" id="ARBA00022989"/>
    </source>
</evidence>
<feature type="compositionally biased region" description="Basic and acidic residues" evidence="6">
    <location>
        <begin position="20"/>
        <end position="29"/>
    </location>
</feature>
<gene>
    <name evidence="8" type="ORF">HRI_004631900</name>
</gene>
<feature type="transmembrane region" description="Helical" evidence="7">
    <location>
        <begin position="251"/>
        <end position="270"/>
    </location>
</feature>
<comment type="subcellular location">
    <subcellularLocation>
        <location evidence="1">Membrane</location>
        <topology evidence="1">Multi-pass membrane protein</topology>
    </subcellularLocation>
</comment>
<dbReference type="Pfam" id="PF05346">
    <property type="entry name" value="DUF747"/>
    <property type="match status" value="1"/>
</dbReference>
<dbReference type="OrthoDB" id="29023at2759"/>
<sequence length="345" mass="38306">MALRSSGSRKPSFEILTETKYLEDRDRSLIHQSSSDRPPSPDGGNPSRQSRMKKKIKNNDYAMEFPSVAEDPVEKQRGSSGGSVLAGSNSENHGTRDNGNVNRISYVGGASFVVLEDSVCQNVRGFGELRQRNVNGALAGGGDEMETMTARADESGGEVSSSREPFPPVLPQPMANGNMGSTLQTAVSLGWKRVMAENPNYVYTVDKSLVKYFLEEMHHGNSLRNTTTLGSEKERERVYDTIFRLPWRCEVLISAGFVICFDSFLSLLTIMPTRVLITFSRLLTTRQFKWPSAAELCDFGCFLVLACGVIVLGQTDISLIYHMIRGQGTIKLYVVYNVWEVRMNS</sequence>
<evidence type="ECO:0000256" key="6">
    <source>
        <dbReference type="SAM" id="MobiDB-lite"/>
    </source>
</evidence>
<dbReference type="InterPro" id="IPR008010">
    <property type="entry name" value="Tatp1"/>
</dbReference>
<dbReference type="PANTHER" id="PTHR13317">
    <property type="entry name" value="TRANSMEMBRANE ANTERIOR POSTERIOR TRANSFORMATION PROTEIN 1 HOMOLOG"/>
    <property type="match status" value="1"/>
</dbReference>
<keyword evidence="9" id="KW-1185">Reference proteome</keyword>
<feature type="transmembrane region" description="Helical" evidence="7">
    <location>
        <begin position="290"/>
        <end position="313"/>
    </location>
</feature>
<keyword evidence="3 7" id="KW-0812">Transmembrane</keyword>
<evidence type="ECO:0000256" key="1">
    <source>
        <dbReference type="ARBA" id="ARBA00004141"/>
    </source>
</evidence>
<evidence type="ECO:0000256" key="7">
    <source>
        <dbReference type="SAM" id="Phobius"/>
    </source>
</evidence>
<evidence type="ECO:0000256" key="2">
    <source>
        <dbReference type="ARBA" id="ARBA00008803"/>
    </source>
</evidence>
<keyword evidence="5 7" id="KW-0472">Membrane</keyword>
<comment type="caution">
    <text evidence="8">The sequence shown here is derived from an EMBL/GenBank/DDBJ whole genome shotgun (WGS) entry which is preliminary data.</text>
</comment>
<reference evidence="8" key="1">
    <citation type="submission" date="2023-05" db="EMBL/GenBank/DDBJ databases">
        <title>Genome and transcriptome analyses reveal genes involved in the formation of fine ridges on petal epidermal cells in Hibiscus trionum.</title>
        <authorList>
            <person name="Koshimizu S."/>
            <person name="Masuda S."/>
            <person name="Ishii T."/>
            <person name="Shirasu K."/>
            <person name="Hoshino A."/>
            <person name="Arita M."/>
        </authorList>
    </citation>
    <scope>NUCLEOTIDE SEQUENCE</scope>
    <source>
        <strain evidence="8">Hamamatsu line</strain>
    </source>
</reference>